<dbReference type="AlphaFoldDB" id="A0A2S6GMR2"/>
<keyword evidence="2" id="KW-0645">Protease</keyword>
<dbReference type="PANTHER" id="PTHR46825:SF7">
    <property type="entry name" value="D-ALANYL-D-ALANINE CARBOXYPEPTIDASE"/>
    <property type="match status" value="1"/>
</dbReference>
<organism evidence="2 3">
    <name type="scientific">Actinokineospora auranticolor</name>
    <dbReference type="NCBI Taxonomy" id="155976"/>
    <lineage>
        <taxon>Bacteria</taxon>
        <taxon>Bacillati</taxon>
        <taxon>Actinomycetota</taxon>
        <taxon>Actinomycetes</taxon>
        <taxon>Pseudonocardiales</taxon>
        <taxon>Pseudonocardiaceae</taxon>
        <taxon>Actinokineospora</taxon>
    </lineage>
</organism>
<keyword evidence="3" id="KW-1185">Reference proteome</keyword>
<reference evidence="2 3" key="1">
    <citation type="submission" date="2018-02" db="EMBL/GenBank/DDBJ databases">
        <title>Genomic Encyclopedia of Archaeal and Bacterial Type Strains, Phase II (KMG-II): from individual species to whole genera.</title>
        <authorList>
            <person name="Goeker M."/>
        </authorList>
    </citation>
    <scope>NUCLEOTIDE SEQUENCE [LARGE SCALE GENOMIC DNA]</scope>
    <source>
        <strain evidence="2 3">YU 961-1</strain>
    </source>
</reference>
<sequence>MVITQDDRSGRISAGVGDLRTGRPFPDRASVRIGSNTKAFAATVVLQLVAEQRVDLDAPVERYLPGVVRGNGNDGARVTVRQLLQHTSGLPDYLRLRDPLTNRWNHTTPVELVRSAMSLPPDFPPGAGWRYSNTNYALAGMIIERVTHRSAGDEINRRIIEPLRLAGTYYPAEYEVGIRGAHPRGYHTVDGKRVDYTHLDPSWAGAAGAMVSTGEDLNRFYTALLRGRLLPEAQLAEMKRTVPADVYPGAGYGLGLVRIPTSCGKEFWGHGGSIPGFRTRGGVTADGRAVTVTTNEVADSDTRVMAVVDTAVCGNH</sequence>
<dbReference type="PANTHER" id="PTHR46825">
    <property type="entry name" value="D-ALANYL-D-ALANINE-CARBOXYPEPTIDASE/ENDOPEPTIDASE AMPH"/>
    <property type="match status" value="1"/>
</dbReference>
<evidence type="ECO:0000259" key="1">
    <source>
        <dbReference type="Pfam" id="PF00144"/>
    </source>
</evidence>
<dbReference type="EMBL" id="PTIX01000010">
    <property type="protein sequence ID" value="PPK66524.1"/>
    <property type="molecule type" value="Genomic_DNA"/>
</dbReference>
<accession>A0A2S6GMR2</accession>
<protein>
    <submittedName>
        <fullName evidence="2">D-alanyl-D-alanine carboxypeptidase</fullName>
    </submittedName>
</protein>
<dbReference type="Gene3D" id="3.40.710.10">
    <property type="entry name" value="DD-peptidase/beta-lactamase superfamily"/>
    <property type="match status" value="1"/>
</dbReference>
<dbReference type="GO" id="GO:0004180">
    <property type="term" value="F:carboxypeptidase activity"/>
    <property type="evidence" value="ECO:0007669"/>
    <property type="project" value="UniProtKB-KW"/>
</dbReference>
<dbReference type="InterPro" id="IPR012338">
    <property type="entry name" value="Beta-lactam/transpept-like"/>
</dbReference>
<dbReference type="SUPFAM" id="SSF56601">
    <property type="entry name" value="beta-lactamase/transpeptidase-like"/>
    <property type="match status" value="1"/>
</dbReference>
<keyword evidence="2" id="KW-0378">Hydrolase</keyword>
<dbReference type="Pfam" id="PF00144">
    <property type="entry name" value="Beta-lactamase"/>
    <property type="match status" value="1"/>
</dbReference>
<name>A0A2S6GMR2_9PSEU</name>
<proteinExistence type="predicted"/>
<comment type="caution">
    <text evidence="2">The sequence shown here is derived from an EMBL/GenBank/DDBJ whole genome shotgun (WGS) entry which is preliminary data.</text>
</comment>
<dbReference type="InterPro" id="IPR001466">
    <property type="entry name" value="Beta-lactam-related"/>
</dbReference>
<evidence type="ECO:0000313" key="3">
    <source>
        <dbReference type="Proteomes" id="UP000239203"/>
    </source>
</evidence>
<dbReference type="Proteomes" id="UP000239203">
    <property type="component" value="Unassembled WGS sequence"/>
</dbReference>
<dbReference type="InterPro" id="IPR050491">
    <property type="entry name" value="AmpC-like"/>
</dbReference>
<gene>
    <name evidence="2" type="ORF">CLV40_110228</name>
</gene>
<keyword evidence="2" id="KW-0121">Carboxypeptidase</keyword>
<evidence type="ECO:0000313" key="2">
    <source>
        <dbReference type="EMBL" id="PPK66524.1"/>
    </source>
</evidence>
<feature type="domain" description="Beta-lactamase-related" evidence="1">
    <location>
        <begin position="11"/>
        <end position="298"/>
    </location>
</feature>